<feature type="compositionally biased region" description="Polar residues" evidence="1">
    <location>
        <begin position="256"/>
        <end position="265"/>
    </location>
</feature>
<proteinExistence type="predicted"/>
<organism evidence="2 3">
    <name type="scientific">Allosaccharopolyspora coralli</name>
    <dbReference type="NCBI Taxonomy" id="2665642"/>
    <lineage>
        <taxon>Bacteria</taxon>
        <taxon>Bacillati</taxon>
        <taxon>Actinomycetota</taxon>
        <taxon>Actinomycetes</taxon>
        <taxon>Pseudonocardiales</taxon>
        <taxon>Pseudonocardiaceae</taxon>
        <taxon>Allosaccharopolyspora</taxon>
    </lineage>
</organism>
<feature type="compositionally biased region" description="Low complexity" evidence="1">
    <location>
        <begin position="166"/>
        <end position="181"/>
    </location>
</feature>
<name>A0A5Q3QDQ0_9PSEU</name>
<dbReference type="EMBL" id="CP045929">
    <property type="protein sequence ID" value="QGK71496.1"/>
    <property type="molecule type" value="Genomic_DNA"/>
</dbReference>
<reference evidence="3" key="1">
    <citation type="submission" date="2019-11" db="EMBL/GenBank/DDBJ databases">
        <title>The complete genome sequence of Saccharopolyspora sp. E2A.</title>
        <authorList>
            <person name="Zhang G."/>
        </authorList>
    </citation>
    <scope>NUCLEOTIDE SEQUENCE [LARGE SCALE GENOMIC DNA]</scope>
    <source>
        <strain evidence="3">E2A</strain>
    </source>
</reference>
<dbReference type="RefSeq" id="WP_154078071.1">
    <property type="nucleotide sequence ID" value="NZ_CP045929.1"/>
</dbReference>
<evidence type="ECO:0000313" key="3">
    <source>
        <dbReference type="Proteomes" id="UP000371041"/>
    </source>
</evidence>
<gene>
    <name evidence="2" type="ORF">GIY23_20040</name>
</gene>
<feature type="region of interest" description="Disordered" evidence="1">
    <location>
        <begin position="135"/>
        <end position="295"/>
    </location>
</feature>
<feature type="compositionally biased region" description="Low complexity" evidence="1">
    <location>
        <begin position="245"/>
        <end position="254"/>
    </location>
</feature>
<feature type="compositionally biased region" description="Low complexity" evidence="1">
    <location>
        <begin position="218"/>
        <end position="236"/>
    </location>
</feature>
<feature type="compositionally biased region" description="Polar residues" evidence="1">
    <location>
        <begin position="139"/>
        <end position="162"/>
    </location>
</feature>
<dbReference type="KEGG" id="sace:GIY23_20040"/>
<sequence>MAPEPVDAFGGVGRSLGASDAYERVSRALLDETGRLGERWFGDVGLASNDVVDAIREWADALDRAAEALRIVGEKFADHVAETAENVSAAVVPGVEQGRVRRLLLDAEEPARELVRSAENVVRDFVRFCDEFDSGRGVSEQTPLRSASQHAYGSPAPQSASARQEGASGSEAVSASTGSGAPSVGGADGVSPVDAESSCSQFAECGRPSPEEVPESPVPAAAAGTGHAGSAAAAVGGTWGGGMVGAMPMAGMMGRNQESPRQNASRLKASPEDLFGKPDHTAPAIFGAPQKRPLE</sequence>
<accession>A0A5Q3QDQ0</accession>
<keyword evidence="3" id="KW-1185">Reference proteome</keyword>
<evidence type="ECO:0000256" key="1">
    <source>
        <dbReference type="SAM" id="MobiDB-lite"/>
    </source>
</evidence>
<dbReference type="AlphaFoldDB" id="A0A5Q3QDQ0"/>
<evidence type="ECO:0008006" key="4">
    <source>
        <dbReference type="Google" id="ProtNLM"/>
    </source>
</evidence>
<evidence type="ECO:0000313" key="2">
    <source>
        <dbReference type="EMBL" id="QGK71496.1"/>
    </source>
</evidence>
<dbReference type="Proteomes" id="UP000371041">
    <property type="component" value="Chromosome"/>
</dbReference>
<protein>
    <recommendedName>
        <fullName evidence="4">PPE domain-containing protein</fullName>
    </recommendedName>
</protein>
<feature type="compositionally biased region" description="Basic and acidic residues" evidence="1">
    <location>
        <begin position="269"/>
        <end position="280"/>
    </location>
</feature>